<dbReference type="Proteomes" id="UP001604043">
    <property type="component" value="Unassembled WGS sequence"/>
</dbReference>
<evidence type="ECO:0000256" key="1">
    <source>
        <dbReference type="ARBA" id="ARBA00007673"/>
    </source>
</evidence>
<name>A0ABW6ZMT7_9HYPH</name>
<dbReference type="RefSeq" id="WP_051678838.1">
    <property type="nucleotide sequence ID" value="NZ_JAMJXC010000012.1"/>
</dbReference>
<accession>A0ABW6ZMT7</accession>
<evidence type="ECO:0000256" key="2">
    <source>
        <dbReference type="ARBA" id="ARBA00023235"/>
    </source>
</evidence>
<dbReference type="Pfam" id="PF04303">
    <property type="entry name" value="PrpF"/>
    <property type="match status" value="1"/>
</dbReference>
<comment type="caution">
    <text evidence="3">The sequence shown here is derived from an EMBL/GenBank/DDBJ whole genome shotgun (WGS) entry which is preliminary data.</text>
</comment>
<dbReference type="PANTHER" id="PTHR43709">
    <property type="entry name" value="ACONITATE ISOMERASE-RELATED"/>
    <property type="match status" value="1"/>
</dbReference>
<comment type="similarity">
    <text evidence="1">Belongs to the PrpF family.</text>
</comment>
<dbReference type="Gene3D" id="3.10.310.10">
    <property type="entry name" value="Diaminopimelate Epimerase, Chain A, domain 1"/>
    <property type="match status" value="2"/>
</dbReference>
<organism evidence="3 4">
    <name type="scientific">Xanthobacter aminoxidans</name>
    <dbReference type="NCBI Taxonomy" id="186280"/>
    <lineage>
        <taxon>Bacteria</taxon>
        <taxon>Pseudomonadati</taxon>
        <taxon>Pseudomonadota</taxon>
        <taxon>Alphaproteobacteria</taxon>
        <taxon>Hyphomicrobiales</taxon>
        <taxon>Xanthobacteraceae</taxon>
        <taxon>Xanthobacter</taxon>
    </lineage>
</organism>
<gene>
    <name evidence="3" type="ORF">V5F30_23335</name>
</gene>
<reference evidence="3 4" key="1">
    <citation type="submission" date="2024-02" db="EMBL/GenBank/DDBJ databases">
        <title>Expansion and revision of Xanthobacter and proposal of Roseixanthobacter gen. nov.</title>
        <authorList>
            <person name="Soltysiak M.P.M."/>
            <person name="Jalihal A."/>
            <person name="Ory A."/>
            <person name="Chrisophersen C."/>
            <person name="Lee A.D."/>
            <person name="Boulton J."/>
            <person name="Springer M."/>
        </authorList>
    </citation>
    <scope>NUCLEOTIDE SEQUENCE [LARGE SCALE GENOMIC DNA]</scope>
    <source>
        <strain evidence="3 4">CB5</strain>
    </source>
</reference>
<protein>
    <submittedName>
        <fullName evidence="3">PrpF domain-containing protein</fullName>
    </submittedName>
</protein>
<keyword evidence="4" id="KW-1185">Reference proteome</keyword>
<dbReference type="SUPFAM" id="SSF54506">
    <property type="entry name" value="Diaminopimelate epimerase-like"/>
    <property type="match status" value="2"/>
</dbReference>
<evidence type="ECO:0000313" key="3">
    <source>
        <dbReference type="EMBL" id="MFG1255162.1"/>
    </source>
</evidence>
<dbReference type="PANTHER" id="PTHR43709:SF2">
    <property type="entry name" value="DUF453 DOMAIN PROTEIN (AFU_ORTHOLOGUE AFUA_6G00360)"/>
    <property type="match status" value="1"/>
</dbReference>
<keyword evidence="2" id="KW-0413">Isomerase</keyword>
<dbReference type="EMBL" id="JBAFUR010000009">
    <property type="protein sequence ID" value="MFG1255162.1"/>
    <property type="molecule type" value="Genomic_DNA"/>
</dbReference>
<evidence type="ECO:0000313" key="4">
    <source>
        <dbReference type="Proteomes" id="UP001604043"/>
    </source>
</evidence>
<dbReference type="InterPro" id="IPR007400">
    <property type="entry name" value="PrpF-like"/>
</dbReference>
<proteinExistence type="inferred from homology"/>
<sequence length="431" mass="45530">MGLFHFDRNLEQTLAPITLIRGGSSRGFYFEGRNVPLPGQGLEEFLLAVRGSPDPMGMDGLGGNTILQSKTAIVQPSTREGADVDYTFVQIFPDQPATVTYKMNCGNISAGVPVFALMKNMIPGVRDGRLTVRAYSTNTQKMMYMTLDVANGEALVDGQTAIGGVPGTGAEILVDFRDQGGGFTGRTFPTGNLVDTVVLSDGSKIDVTIVDMVNICGFFRAEDFGLGCTGLELPSPTGAVLTPPGMLARLTELRLKIAQLIGWNQYTIDTIGKATLPFAVSVAAPATYTDLDGHEVKAETVDVVARFYLESIMHSAAPGSGSTCLAAAAAIPGTVPNQALRDGALKAGKGGSLTLGHPSGTFALKTSPILGADRTAATFSELSFPRTARIICDGTVYIKVNRPSEQTAWTVADDLDAASYFLRGEDISVQR</sequence>